<name>A0ABS0ZC87_9GAMM</name>
<dbReference type="RefSeq" id="WP_199462820.1">
    <property type="nucleotide sequence ID" value="NZ_JAEMUH010000009.1"/>
</dbReference>
<sequence length="257" mass="27718">MRLDDQLVTELKRQEQVIQVISLDILLEAYSRNQDRIKTGSGYVAPLMDTKTVKSLIEEFGFKAEKVVIKQYADGKKYVVFRGYAGNREVFTGTRYLIDNPKVVRMAIGPKGITTSVKGGTVVTAILFVGIEVFDYLIRDTATLSDLLGTVTGDLVKLGISSIAAAVAGCAVGSAAIVGSIAAGPLIAAVTVGIITGLVLEEIDKHIGATNALIKAYARMGISLREIKSDINRNLNFLERNPQYIPCLFGPCSVRGY</sequence>
<dbReference type="Proteomes" id="UP000598488">
    <property type="component" value="Unassembled WGS sequence"/>
</dbReference>
<keyword evidence="2" id="KW-1185">Reference proteome</keyword>
<accession>A0ABS0ZC87</accession>
<evidence type="ECO:0000313" key="2">
    <source>
        <dbReference type="Proteomes" id="UP000598488"/>
    </source>
</evidence>
<organism evidence="1 2">
    <name type="scientific">Marinomonas ostreistagni</name>
    <dbReference type="NCBI Taxonomy" id="359209"/>
    <lineage>
        <taxon>Bacteria</taxon>
        <taxon>Pseudomonadati</taxon>
        <taxon>Pseudomonadota</taxon>
        <taxon>Gammaproteobacteria</taxon>
        <taxon>Oceanospirillales</taxon>
        <taxon>Oceanospirillaceae</taxon>
        <taxon>Marinomonas</taxon>
    </lineage>
</organism>
<reference evidence="1 2" key="1">
    <citation type="submission" date="2020-12" db="EMBL/GenBank/DDBJ databases">
        <title>Comparative genome analysis of fungal antagonists Marinomonas ostreistagni 398 and M. spartinae 468.</title>
        <authorList>
            <person name="Fields J.L."/>
            <person name="Mavrodi O.V."/>
            <person name="Biber P.D."/>
            <person name="Indest K.J."/>
            <person name="Mavrodi D.V."/>
        </authorList>
    </citation>
    <scope>NUCLEOTIDE SEQUENCE [LARGE SCALE GENOMIC DNA]</scope>
    <source>
        <strain evidence="1 2">USM7</strain>
    </source>
</reference>
<protein>
    <submittedName>
        <fullName evidence="1">Uncharacterized protein</fullName>
    </submittedName>
</protein>
<dbReference type="EMBL" id="JAEMUH010000009">
    <property type="protein sequence ID" value="MBJ7551240.1"/>
    <property type="molecule type" value="Genomic_DNA"/>
</dbReference>
<gene>
    <name evidence="1" type="ORF">JHD44_11140</name>
</gene>
<evidence type="ECO:0000313" key="1">
    <source>
        <dbReference type="EMBL" id="MBJ7551240.1"/>
    </source>
</evidence>
<comment type="caution">
    <text evidence="1">The sequence shown here is derived from an EMBL/GenBank/DDBJ whole genome shotgun (WGS) entry which is preliminary data.</text>
</comment>
<proteinExistence type="predicted"/>